<dbReference type="AlphaFoldDB" id="A0A6A5FW41"/>
<reference evidence="2 3" key="1">
    <citation type="submission" date="2019-12" db="EMBL/GenBank/DDBJ databases">
        <title>Chromosome-level assembly of the Caenorhabditis remanei genome.</title>
        <authorList>
            <person name="Teterina A.A."/>
            <person name="Willis J.H."/>
            <person name="Phillips P.C."/>
        </authorList>
    </citation>
    <scope>NUCLEOTIDE SEQUENCE [LARGE SCALE GENOMIC DNA]</scope>
    <source>
        <strain evidence="2 3">PX506</strain>
        <tissue evidence="2">Whole organism</tissue>
    </source>
</reference>
<gene>
    <name evidence="2" type="ORF">GCK72_023306</name>
</gene>
<dbReference type="KEGG" id="crq:GCK72_023306"/>
<keyword evidence="1" id="KW-0472">Membrane</keyword>
<proteinExistence type="predicted"/>
<dbReference type="Proteomes" id="UP000483820">
    <property type="component" value="Chromosome X"/>
</dbReference>
<dbReference type="GeneID" id="78777659"/>
<comment type="caution">
    <text evidence="2">The sequence shown here is derived from an EMBL/GenBank/DDBJ whole genome shotgun (WGS) entry which is preliminary data.</text>
</comment>
<keyword evidence="1" id="KW-0812">Transmembrane</keyword>
<accession>A0A6A5FW41</accession>
<sequence length="100" mass="11108">MAWINYLYCPLVVIGEIWSYLCILYFSGWEKVSLFFRKNCCCCNNQQPDEILEAGVALAPMASSGASKTDRADASEGELQPFLAAQDQVEDHGTCCESEI</sequence>
<name>A0A6A5FW41_CAERE</name>
<evidence type="ECO:0000256" key="1">
    <source>
        <dbReference type="SAM" id="Phobius"/>
    </source>
</evidence>
<organism evidence="2 3">
    <name type="scientific">Caenorhabditis remanei</name>
    <name type="common">Caenorhabditis vulgaris</name>
    <dbReference type="NCBI Taxonomy" id="31234"/>
    <lineage>
        <taxon>Eukaryota</taxon>
        <taxon>Metazoa</taxon>
        <taxon>Ecdysozoa</taxon>
        <taxon>Nematoda</taxon>
        <taxon>Chromadorea</taxon>
        <taxon>Rhabditida</taxon>
        <taxon>Rhabditina</taxon>
        <taxon>Rhabditomorpha</taxon>
        <taxon>Rhabditoidea</taxon>
        <taxon>Rhabditidae</taxon>
        <taxon>Peloderinae</taxon>
        <taxon>Caenorhabditis</taxon>
    </lineage>
</organism>
<dbReference type="RefSeq" id="XP_053578898.1">
    <property type="nucleotide sequence ID" value="XM_053735332.1"/>
</dbReference>
<protein>
    <submittedName>
        <fullName evidence="2">Uncharacterized protein</fullName>
    </submittedName>
</protein>
<feature type="transmembrane region" description="Helical" evidence="1">
    <location>
        <begin position="6"/>
        <end position="28"/>
    </location>
</feature>
<evidence type="ECO:0000313" key="3">
    <source>
        <dbReference type="Proteomes" id="UP000483820"/>
    </source>
</evidence>
<dbReference type="EMBL" id="WUAV01000006">
    <property type="protein sequence ID" value="KAF1746848.1"/>
    <property type="molecule type" value="Genomic_DNA"/>
</dbReference>
<keyword evidence="1" id="KW-1133">Transmembrane helix</keyword>
<evidence type="ECO:0000313" key="2">
    <source>
        <dbReference type="EMBL" id="KAF1746848.1"/>
    </source>
</evidence>
<dbReference type="CTD" id="78777659"/>